<evidence type="ECO:0000313" key="1">
    <source>
        <dbReference type="EMBL" id="NML96100.1"/>
    </source>
</evidence>
<proteinExistence type="predicted"/>
<sequence length="95" mass="10525">MGWLSMTLHGMAPHATPKAYLDDQCTYAPDPAAGRTEGMRVLKSTVRSGAYYAACQNYGPGGERPPFAIICLIRWNPRARDGYVFAYKDSAPLRR</sequence>
<evidence type="ECO:0000313" key="2">
    <source>
        <dbReference type="Proteomes" id="UP000583556"/>
    </source>
</evidence>
<dbReference type="AlphaFoldDB" id="A0A7Y0BTQ5"/>
<reference evidence="1 2" key="1">
    <citation type="submission" date="2020-04" db="EMBL/GenBank/DDBJ databases">
        <title>Novosphingobium sp. TW-4 isolated from soil.</title>
        <authorList>
            <person name="Dahal R.H."/>
            <person name="Chaudhary D.K."/>
        </authorList>
    </citation>
    <scope>NUCLEOTIDE SEQUENCE [LARGE SCALE GENOMIC DNA]</scope>
    <source>
        <strain evidence="1 2">TW-4</strain>
    </source>
</reference>
<dbReference type="EMBL" id="JABBGM010000017">
    <property type="protein sequence ID" value="NML96100.1"/>
    <property type="molecule type" value="Genomic_DNA"/>
</dbReference>
<organism evidence="1 2">
    <name type="scientific">Novosphingobium olei</name>
    <dbReference type="NCBI Taxonomy" id="2728851"/>
    <lineage>
        <taxon>Bacteria</taxon>
        <taxon>Pseudomonadati</taxon>
        <taxon>Pseudomonadota</taxon>
        <taxon>Alphaproteobacteria</taxon>
        <taxon>Sphingomonadales</taxon>
        <taxon>Sphingomonadaceae</taxon>
        <taxon>Novosphingobium</taxon>
    </lineage>
</organism>
<dbReference type="Proteomes" id="UP000583556">
    <property type="component" value="Unassembled WGS sequence"/>
</dbReference>
<name>A0A7Y0BTQ5_9SPHN</name>
<comment type="caution">
    <text evidence="1">The sequence shown here is derived from an EMBL/GenBank/DDBJ whole genome shotgun (WGS) entry which is preliminary data.</text>
</comment>
<protein>
    <submittedName>
        <fullName evidence="1">Uncharacterized protein</fullName>
    </submittedName>
</protein>
<gene>
    <name evidence="1" type="ORF">HHL27_20750</name>
</gene>
<dbReference type="RefSeq" id="WP_169495306.1">
    <property type="nucleotide sequence ID" value="NZ_JABBGM010000017.1"/>
</dbReference>
<accession>A0A7Y0BTQ5</accession>
<keyword evidence="2" id="KW-1185">Reference proteome</keyword>